<dbReference type="AlphaFoldDB" id="A0A4C1T4Q1"/>
<comment type="caution">
    <text evidence="2">The sequence shown here is derived from an EMBL/GenBank/DDBJ whole genome shotgun (WGS) entry which is preliminary data.</text>
</comment>
<evidence type="ECO:0000313" key="2">
    <source>
        <dbReference type="EMBL" id="GBP09155.1"/>
    </source>
</evidence>
<accession>A0A4C1T4Q1</accession>
<protein>
    <submittedName>
        <fullName evidence="2">Uncharacterized protein</fullName>
    </submittedName>
</protein>
<dbReference type="Proteomes" id="UP000299102">
    <property type="component" value="Unassembled WGS sequence"/>
</dbReference>
<evidence type="ECO:0000313" key="3">
    <source>
        <dbReference type="Proteomes" id="UP000299102"/>
    </source>
</evidence>
<name>A0A4C1T4Q1_EUMVA</name>
<feature type="region of interest" description="Disordered" evidence="1">
    <location>
        <begin position="100"/>
        <end position="147"/>
    </location>
</feature>
<sequence length="172" mass="18586">MRTNIRQNESAAGAAALRVECAWMVFNLPLCVILKTEQAFRHDRGKRLALLRLTFTGAAGGACPRIVPDGAGVRPRFWLSHTRHVGAYDRSTLVRVGDCRGQHHHRGTTVGTDGLDLKPPHQSSARRRLSWTASPSGDNGGDRQLSPRAAVVHVGDSLAGVTIRGQQRGPTA</sequence>
<gene>
    <name evidence="2" type="ORF">EVAR_4032_1</name>
</gene>
<organism evidence="2 3">
    <name type="scientific">Eumeta variegata</name>
    <name type="common">Bagworm moth</name>
    <name type="synonym">Eumeta japonica</name>
    <dbReference type="NCBI Taxonomy" id="151549"/>
    <lineage>
        <taxon>Eukaryota</taxon>
        <taxon>Metazoa</taxon>
        <taxon>Ecdysozoa</taxon>
        <taxon>Arthropoda</taxon>
        <taxon>Hexapoda</taxon>
        <taxon>Insecta</taxon>
        <taxon>Pterygota</taxon>
        <taxon>Neoptera</taxon>
        <taxon>Endopterygota</taxon>
        <taxon>Lepidoptera</taxon>
        <taxon>Glossata</taxon>
        <taxon>Ditrysia</taxon>
        <taxon>Tineoidea</taxon>
        <taxon>Psychidae</taxon>
        <taxon>Oiketicinae</taxon>
        <taxon>Eumeta</taxon>
    </lineage>
</organism>
<dbReference type="EMBL" id="BGZK01000034">
    <property type="protein sequence ID" value="GBP09155.1"/>
    <property type="molecule type" value="Genomic_DNA"/>
</dbReference>
<reference evidence="2 3" key="1">
    <citation type="journal article" date="2019" name="Commun. Biol.">
        <title>The bagworm genome reveals a unique fibroin gene that provides high tensile strength.</title>
        <authorList>
            <person name="Kono N."/>
            <person name="Nakamura H."/>
            <person name="Ohtoshi R."/>
            <person name="Tomita M."/>
            <person name="Numata K."/>
            <person name="Arakawa K."/>
        </authorList>
    </citation>
    <scope>NUCLEOTIDE SEQUENCE [LARGE SCALE GENOMIC DNA]</scope>
</reference>
<keyword evidence="3" id="KW-1185">Reference proteome</keyword>
<proteinExistence type="predicted"/>
<evidence type="ECO:0000256" key="1">
    <source>
        <dbReference type="SAM" id="MobiDB-lite"/>
    </source>
</evidence>